<organism evidence="3">
    <name type="scientific">Ceratitis capitata</name>
    <name type="common">Mediterranean fruit fly</name>
    <name type="synonym">Tephritis capitata</name>
    <dbReference type="NCBI Taxonomy" id="7213"/>
    <lineage>
        <taxon>Eukaryota</taxon>
        <taxon>Metazoa</taxon>
        <taxon>Ecdysozoa</taxon>
        <taxon>Arthropoda</taxon>
        <taxon>Hexapoda</taxon>
        <taxon>Insecta</taxon>
        <taxon>Pterygota</taxon>
        <taxon>Neoptera</taxon>
        <taxon>Endopterygota</taxon>
        <taxon>Diptera</taxon>
        <taxon>Brachycera</taxon>
        <taxon>Muscomorpha</taxon>
        <taxon>Tephritoidea</taxon>
        <taxon>Tephritidae</taxon>
        <taxon>Ceratitis</taxon>
        <taxon>Ceratitis</taxon>
    </lineage>
</organism>
<accession>W8B3M0</accession>
<feature type="compositionally biased region" description="Low complexity" evidence="1">
    <location>
        <begin position="334"/>
        <end position="362"/>
    </location>
</feature>
<dbReference type="OrthoDB" id="8054520at2759"/>
<evidence type="ECO:0000256" key="2">
    <source>
        <dbReference type="SAM" id="Phobius"/>
    </source>
</evidence>
<name>W8B3M0_CERCA</name>
<keyword evidence="2" id="KW-1133">Transmembrane helix</keyword>
<dbReference type="AlphaFoldDB" id="W8B3M0"/>
<dbReference type="EMBL" id="GAMC01018694">
    <property type="protein sequence ID" value="JAB87861.1"/>
    <property type="molecule type" value="mRNA"/>
</dbReference>
<keyword evidence="2" id="KW-0472">Membrane</keyword>
<evidence type="ECO:0000256" key="1">
    <source>
        <dbReference type="SAM" id="MobiDB-lite"/>
    </source>
</evidence>
<evidence type="ECO:0000313" key="3">
    <source>
        <dbReference type="EMBL" id="JAB87861.1"/>
    </source>
</evidence>
<sequence length="383" mass="44040">LCLCNVAENDIKVNKIYFLNIKIVKWAMYRKTNKNYHTKNPQPTSHIYMERFCRALHSDLDLSPTCVSWFRQATEHCTELILQKRRGPAFWTTVKNFIFPSRQTSLLNQKIPISIHPNRLSVSDCHALFFDIVNDYVERAPRYSIEAATNALLWQILYSLMGIMALGTLLVTTIFAYRKFGKTLQKSLDPLAAVFEPEKRAAAYVNRNLRVVKYELQRLHVRHIIQPEEVLAPDGTATLVLKVASKLSFLDGIVGSNTHCSGRLFRLQELNTTTKHEYKTETIAKMMRFINNYSRKLRLMVIFDEDPIYEELLRRRRSHPVKAATPLTLKNVGGRKSSGSYSARSIISRSSSPPISKLSNSPRLPTQIPRNLMRRASNIAMKK</sequence>
<feature type="transmembrane region" description="Helical" evidence="2">
    <location>
        <begin position="152"/>
        <end position="177"/>
    </location>
</feature>
<protein>
    <submittedName>
        <fullName evidence="3">Uncharacterized protein</fullName>
    </submittedName>
</protein>
<keyword evidence="2" id="KW-0812">Transmembrane</keyword>
<reference evidence="3" key="1">
    <citation type="submission" date="2013-07" db="EMBL/GenBank/DDBJ databases">
        <authorList>
            <person name="Geib S."/>
        </authorList>
    </citation>
    <scope>NUCLEOTIDE SEQUENCE</scope>
</reference>
<proteinExistence type="evidence at transcript level"/>
<reference evidence="3" key="2">
    <citation type="journal article" date="2014" name="BMC Genomics">
        <title>A genomic perspective to assessing quality of mass-reared SIT flies used in Mediterranean fruit fly (Ceratitis capitata) eradication in California.</title>
        <authorList>
            <person name="Calla B."/>
            <person name="Hall B."/>
            <person name="Hou S."/>
            <person name="Geib S.M."/>
        </authorList>
    </citation>
    <scope>NUCLEOTIDE SEQUENCE</scope>
</reference>
<feature type="non-terminal residue" evidence="3">
    <location>
        <position position="1"/>
    </location>
</feature>
<feature type="region of interest" description="Disordered" evidence="1">
    <location>
        <begin position="333"/>
        <end position="367"/>
    </location>
</feature>